<comment type="similarity">
    <text evidence="4">Belongs to the GcvT family. CAF17/IBA57 subfamily.</text>
</comment>
<accession>A0A2T0FMG4</accession>
<organism evidence="6 7">
    <name type="scientific">Wickerhamiella sorbophila</name>
    <dbReference type="NCBI Taxonomy" id="45607"/>
    <lineage>
        <taxon>Eukaryota</taxon>
        <taxon>Fungi</taxon>
        <taxon>Dikarya</taxon>
        <taxon>Ascomycota</taxon>
        <taxon>Saccharomycotina</taxon>
        <taxon>Dipodascomycetes</taxon>
        <taxon>Dipodascales</taxon>
        <taxon>Trichomonascaceae</taxon>
        <taxon>Wickerhamiella</taxon>
    </lineage>
</organism>
<keyword evidence="2" id="KW-0809">Transit peptide</keyword>
<dbReference type="Pfam" id="PF25455">
    <property type="entry name" value="Beta-barrel_CAF17_C"/>
    <property type="match status" value="1"/>
</dbReference>
<gene>
    <name evidence="6" type="ORF">B9G98_03785</name>
</gene>
<dbReference type="NCBIfam" id="TIGR03317">
    <property type="entry name" value="ygfZ_signature"/>
    <property type="match status" value="1"/>
</dbReference>
<evidence type="ECO:0000313" key="7">
    <source>
        <dbReference type="Proteomes" id="UP000238350"/>
    </source>
</evidence>
<dbReference type="AlphaFoldDB" id="A0A2T0FMG4"/>
<keyword evidence="3" id="KW-0496">Mitochondrion</keyword>
<evidence type="ECO:0000313" key="6">
    <source>
        <dbReference type="EMBL" id="PRT56165.1"/>
    </source>
</evidence>
<comment type="subcellular location">
    <subcellularLocation>
        <location evidence="1">Mitochondrion matrix</location>
    </subcellularLocation>
</comment>
<dbReference type="OrthoDB" id="191995at2759"/>
<keyword evidence="6" id="KW-0808">Transferase</keyword>
<dbReference type="Proteomes" id="UP000238350">
    <property type="component" value="Unassembled WGS sequence"/>
</dbReference>
<name>A0A2T0FMG4_9ASCO</name>
<dbReference type="GO" id="GO:0005759">
    <property type="term" value="C:mitochondrial matrix"/>
    <property type="evidence" value="ECO:0007669"/>
    <property type="project" value="UniProtKB-SubCell"/>
</dbReference>
<evidence type="ECO:0000256" key="4">
    <source>
        <dbReference type="ARBA" id="ARBA00093447"/>
    </source>
</evidence>
<dbReference type="PANTHER" id="PTHR22602:SF0">
    <property type="entry name" value="TRANSFERASE CAF17, MITOCHONDRIAL-RELATED"/>
    <property type="match status" value="1"/>
</dbReference>
<evidence type="ECO:0000256" key="1">
    <source>
        <dbReference type="ARBA" id="ARBA00004305"/>
    </source>
</evidence>
<feature type="domain" description="CAF17 C-terminal" evidence="5">
    <location>
        <begin position="327"/>
        <end position="375"/>
    </location>
</feature>
<dbReference type="GeneID" id="36517533"/>
<evidence type="ECO:0000256" key="2">
    <source>
        <dbReference type="ARBA" id="ARBA00022946"/>
    </source>
</evidence>
<dbReference type="InterPro" id="IPR045179">
    <property type="entry name" value="YgfZ/GcvT"/>
</dbReference>
<dbReference type="GO" id="GO:0016226">
    <property type="term" value="P:iron-sulfur cluster assembly"/>
    <property type="evidence" value="ECO:0007669"/>
    <property type="project" value="TreeGrafter"/>
</dbReference>
<proteinExistence type="inferred from homology"/>
<reference evidence="6 7" key="1">
    <citation type="submission" date="2017-04" db="EMBL/GenBank/DDBJ databases">
        <title>Genome sequencing of [Candida] sorbophila.</title>
        <authorList>
            <person name="Ahn J.O."/>
        </authorList>
    </citation>
    <scope>NUCLEOTIDE SEQUENCE [LARGE SCALE GENOMIC DNA]</scope>
    <source>
        <strain evidence="6 7">DS02</strain>
    </source>
</reference>
<dbReference type="InterPro" id="IPR027266">
    <property type="entry name" value="TrmE/GcvT-like"/>
</dbReference>
<dbReference type="STRING" id="45607.A0A2T0FMG4"/>
<dbReference type="PANTHER" id="PTHR22602">
    <property type="entry name" value="TRANSFERASE CAF17, MITOCHONDRIAL-RELATED"/>
    <property type="match status" value="1"/>
</dbReference>
<dbReference type="Gene3D" id="3.30.1360.120">
    <property type="entry name" value="Probable tRNA modification gtpase trme, domain 1"/>
    <property type="match status" value="1"/>
</dbReference>
<dbReference type="EMBL" id="NDIQ01000022">
    <property type="protein sequence ID" value="PRT56165.1"/>
    <property type="molecule type" value="Genomic_DNA"/>
</dbReference>
<comment type="caution">
    <text evidence="6">The sequence shown here is derived from an EMBL/GenBank/DDBJ whole genome shotgun (WGS) entry which is preliminary data.</text>
</comment>
<dbReference type="SUPFAM" id="SSF103025">
    <property type="entry name" value="Folate-binding domain"/>
    <property type="match status" value="1"/>
</dbReference>
<sequence length="380" mass="40885">MLGQLKRLFSTTASRLALPQGVPVAGHLRLPRSLVAVSGPDSSKFLNGLLTIRPPDAPEGVSTGKYGAMLNSKGRVVFDSFIYPAHGSPLLAESLPGVDVANCYLLEVDTELADRALRVFNFYKLQSKITVSLAANLGVWFAWNDEADLDLGSVGETINNCRLSTLDERAPGLGARAIATVDPFENVGSSVQLDVYRLRRYLFGVPEGSAEIVPDKALPLEYCMDYMGGVEFDKGCYVGQELTIRTHHHGVVRKRVAPLVFTEPGEAIPEDLYIPHEMQVGPGDEIFDAKPLPNADALGTTPYTMPSPASQSASDSISPFKGSSPFPLRAGARPAGKVICTLGNVGLGTIRIDKLGHDFKIGDISVTGLTPYWWPESATE</sequence>
<evidence type="ECO:0000256" key="3">
    <source>
        <dbReference type="ARBA" id="ARBA00023128"/>
    </source>
</evidence>
<evidence type="ECO:0000259" key="5">
    <source>
        <dbReference type="Pfam" id="PF25455"/>
    </source>
</evidence>
<protein>
    <submittedName>
        <fullName evidence="6">Transferase CAF17, mitochondrial</fullName>
    </submittedName>
</protein>
<dbReference type="GO" id="GO:0016740">
    <property type="term" value="F:transferase activity"/>
    <property type="evidence" value="ECO:0007669"/>
    <property type="project" value="UniProtKB-KW"/>
</dbReference>
<keyword evidence="7" id="KW-1185">Reference proteome</keyword>
<dbReference type="InterPro" id="IPR057460">
    <property type="entry name" value="CAF17_C"/>
</dbReference>
<dbReference type="InterPro" id="IPR017703">
    <property type="entry name" value="YgfZ/GCV_T_CS"/>
</dbReference>
<dbReference type="RefSeq" id="XP_024666110.1">
    <property type="nucleotide sequence ID" value="XM_024810342.1"/>
</dbReference>